<accession>A0A397IW90</accession>
<reference evidence="1 2" key="1">
    <citation type="submission" date="2018-08" db="EMBL/GenBank/DDBJ databases">
        <title>Genome and evolution of the arbuscular mycorrhizal fungus Diversispora epigaea (formerly Glomus versiforme) and its bacterial endosymbionts.</title>
        <authorList>
            <person name="Sun X."/>
            <person name="Fei Z."/>
            <person name="Harrison M."/>
        </authorList>
    </citation>
    <scope>NUCLEOTIDE SEQUENCE [LARGE SCALE GENOMIC DNA]</scope>
    <source>
        <strain evidence="1 2">IT104</strain>
    </source>
</reference>
<comment type="caution">
    <text evidence="1">The sequence shown here is derived from an EMBL/GenBank/DDBJ whole genome shotgun (WGS) entry which is preliminary data.</text>
</comment>
<name>A0A397IW90_9GLOM</name>
<keyword evidence="2" id="KW-1185">Reference proteome</keyword>
<evidence type="ECO:0000313" key="2">
    <source>
        <dbReference type="Proteomes" id="UP000266861"/>
    </source>
</evidence>
<organism evidence="1 2">
    <name type="scientific">Diversispora epigaea</name>
    <dbReference type="NCBI Taxonomy" id="1348612"/>
    <lineage>
        <taxon>Eukaryota</taxon>
        <taxon>Fungi</taxon>
        <taxon>Fungi incertae sedis</taxon>
        <taxon>Mucoromycota</taxon>
        <taxon>Glomeromycotina</taxon>
        <taxon>Glomeromycetes</taxon>
        <taxon>Diversisporales</taxon>
        <taxon>Diversisporaceae</taxon>
        <taxon>Diversispora</taxon>
    </lineage>
</organism>
<dbReference type="Proteomes" id="UP000266861">
    <property type="component" value="Unassembled WGS sequence"/>
</dbReference>
<dbReference type="AlphaFoldDB" id="A0A397IW90"/>
<sequence>MTLSVSVCDISELSHCHQAYCVKIFRSHLADVGNSIIQKKNENTIQNLITINLTKRYVKILDGMNELIEFSGLIFSDSMLYIKREQDPKRYVKILDGMNELIEFSGLIFSDSMLYIKREQDPKVRVVSKI</sequence>
<evidence type="ECO:0000313" key="1">
    <source>
        <dbReference type="EMBL" id="RHZ76900.1"/>
    </source>
</evidence>
<protein>
    <submittedName>
        <fullName evidence="1">Uncharacterized protein</fullName>
    </submittedName>
</protein>
<dbReference type="EMBL" id="PQFF01000177">
    <property type="protein sequence ID" value="RHZ76900.1"/>
    <property type="molecule type" value="Genomic_DNA"/>
</dbReference>
<gene>
    <name evidence="1" type="ORF">Glove_187g107</name>
</gene>
<proteinExistence type="predicted"/>